<dbReference type="GO" id="GO:0030155">
    <property type="term" value="P:regulation of cell adhesion"/>
    <property type="evidence" value="ECO:0007669"/>
    <property type="project" value="TreeGrafter"/>
</dbReference>
<dbReference type="PROSITE" id="PS50853">
    <property type="entry name" value="FN3"/>
    <property type="match status" value="6"/>
</dbReference>
<dbReference type="AlphaFoldDB" id="G1Q9U2"/>
<evidence type="ECO:0000313" key="5">
    <source>
        <dbReference type="Proteomes" id="UP000001074"/>
    </source>
</evidence>
<feature type="region of interest" description="Disordered" evidence="2">
    <location>
        <begin position="1"/>
        <end position="26"/>
    </location>
</feature>
<evidence type="ECO:0000313" key="4">
    <source>
        <dbReference type="Ensembl" id="ENSMLUP00000020475.1"/>
    </source>
</evidence>
<dbReference type="GeneTree" id="ENSGT00940000155565"/>
<dbReference type="SMART" id="SM00060">
    <property type="entry name" value="FN3"/>
    <property type="match status" value="6"/>
</dbReference>
<dbReference type="GO" id="GO:0031175">
    <property type="term" value="P:neuron projection development"/>
    <property type="evidence" value="ECO:0007669"/>
    <property type="project" value="TreeGrafter"/>
</dbReference>
<dbReference type="InterPro" id="IPR013783">
    <property type="entry name" value="Ig-like_fold"/>
</dbReference>
<evidence type="ECO:0000256" key="1">
    <source>
        <dbReference type="ARBA" id="ARBA00022737"/>
    </source>
</evidence>
<sequence length="558" mass="60304">RGHHPAPPPGAAPAATEPPMGPRLGELTVTGVTPHSVGLAWTVPEGQFDSFMVQYEDSDGQLQVVPVAADQREATVPGLEPARGYRMLVYGLHGGQRLGPLSVGAVTVKTEPRLGELTVTDVTPSSVGLSWTVPAGEFDSFVVQYKDRDGQPRVVPVAADQRAVTVPGLEPNRKYRFLLFGIQEGKRRSPVSVEAKTAPKPRLGAELQVTSVTPDSVGLAWTVPEGQFDSFVVQYKDREGRPQVLPVEGSLREARVWGLDAARRYKLLLYGLHQGRRVGPLSAFAVTESELQLGELTVAEATPHTLHLSWTVTEGEPDSFEVQYTDQDGQLQVVSLGGDQNDITLSGLEPNHSYLVKVYAVRGPQRLGPIQVQALTAVKPLLGELTVTGSSPDSLSLSWTVPQGQFDHFLVQYKNGDGQPKAVRVPGHKDGVTISGLEPDHKYKMHLYGFHDGQRQGPASATGVTEPSTEAPEPPEEPLLGELTVTGSSPDSLSLSWTVPRGHFDAFTVQYKDRDGRPQVVRVGGEESEVTVRGLEPGRKYKMHLYGLHGGRRVGPAS</sequence>
<dbReference type="OMA" id="IYQRICK"/>
<dbReference type="CDD" id="cd00063">
    <property type="entry name" value="FN3"/>
    <property type="match status" value="6"/>
</dbReference>
<feature type="compositionally biased region" description="Pro residues" evidence="2">
    <location>
        <begin position="1"/>
        <end position="11"/>
    </location>
</feature>
<feature type="domain" description="Fibronectin type-III" evidence="3">
    <location>
        <begin position="292"/>
        <end position="380"/>
    </location>
</feature>
<accession>G1Q9U2</accession>
<proteinExistence type="predicted"/>
<dbReference type="eggNOG" id="KOG1225">
    <property type="taxonomic scope" value="Eukaryota"/>
</dbReference>
<dbReference type="PANTHER" id="PTHR46708:SF3">
    <property type="entry name" value="TENASCIN-X"/>
    <property type="match status" value="1"/>
</dbReference>
<reference evidence="4" key="2">
    <citation type="submission" date="2025-08" db="UniProtKB">
        <authorList>
            <consortium name="Ensembl"/>
        </authorList>
    </citation>
    <scope>IDENTIFICATION</scope>
</reference>
<dbReference type="InParanoid" id="G1Q9U2"/>
<dbReference type="Proteomes" id="UP000001074">
    <property type="component" value="Unassembled WGS sequence"/>
</dbReference>
<dbReference type="Ensembl" id="ENSMLUT00000024405.1">
    <property type="protein sequence ID" value="ENSMLUP00000020475.1"/>
    <property type="gene ID" value="ENSMLUG00000028673.1"/>
</dbReference>
<name>G1Q9U2_MYOLU</name>
<feature type="domain" description="Fibronectin type-III" evidence="3">
    <location>
        <begin position="113"/>
        <end position="201"/>
    </location>
</feature>
<reference evidence="4" key="3">
    <citation type="submission" date="2025-09" db="UniProtKB">
        <authorList>
            <consortium name="Ensembl"/>
        </authorList>
    </citation>
    <scope>IDENTIFICATION</scope>
</reference>
<feature type="domain" description="Fibronectin type-III" evidence="3">
    <location>
        <begin position="474"/>
        <end position="558"/>
    </location>
</feature>
<protein>
    <recommendedName>
        <fullName evidence="3">Fibronectin type-III domain-containing protein</fullName>
    </recommendedName>
</protein>
<dbReference type="GO" id="GO:0005615">
    <property type="term" value="C:extracellular space"/>
    <property type="evidence" value="ECO:0007669"/>
    <property type="project" value="TreeGrafter"/>
</dbReference>
<dbReference type="PANTHER" id="PTHR46708">
    <property type="entry name" value="TENASCIN"/>
    <property type="match status" value="1"/>
</dbReference>
<dbReference type="Gene3D" id="2.60.40.10">
    <property type="entry name" value="Immunoglobulins"/>
    <property type="match status" value="6"/>
</dbReference>
<evidence type="ECO:0000256" key="2">
    <source>
        <dbReference type="SAM" id="MobiDB-lite"/>
    </source>
</evidence>
<dbReference type="HOGENOM" id="CLU_436540_0_0_1"/>
<gene>
    <name evidence="4" type="primary">LOC102433577</name>
</gene>
<dbReference type="STRING" id="59463.ENSMLUP00000020475"/>
<dbReference type="InterPro" id="IPR036116">
    <property type="entry name" value="FN3_sf"/>
</dbReference>
<feature type="domain" description="Fibronectin type-III" evidence="3">
    <location>
        <begin position="18"/>
        <end position="112"/>
    </location>
</feature>
<reference evidence="4 5" key="1">
    <citation type="journal article" date="2011" name="Nature">
        <title>A high-resolution map of human evolutionary constraint using 29 mammals.</title>
        <authorList>
            <person name="Lindblad-Toh K."/>
            <person name="Garber M."/>
            <person name="Zuk O."/>
            <person name="Lin M.F."/>
            <person name="Parker B.J."/>
            <person name="Washietl S."/>
            <person name="Kheradpour P."/>
            <person name="Ernst J."/>
            <person name="Jordan G."/>
            <person name="Mauceli E."/>
            <person name="Ward L.D."/>
            <person name="Lowe C.B."/>
            <person name="Holloway A.K."/>
            <person name="Clamp M."/>
            <person name="Gnerre S."/>
            <person name="Alfoldi J."/>
            <person name="Beal K."/>
            <person name="Chang J."/>
            <person name="Clawson H."/>
            <person name="Cuff J."/>
            <person name="Di Palma F."/>
            <person name="Fitzgerald S."/>
            <person name="Flicek P."/>
            <person name="Guttman M."/>
            <person name="Hubisz M.J."/>
            <person name="Jaffe D.B."/>
            <person name="Jungreis I."/>
            <person name="Kent W.J."/>
            <person name="Kostka D."/>
            <person name="Lara M."/>
            <person name="Martins A.L."/>
            <person name="Massingham T."/>
            <person name="Moltke I."/>
            <person name="Raney B.J."/>
            <person name="Rasmussen M.D."/>
            <person name="Robinson J."/>
            <person name="Stark A."/>
            <person name="Vilella A.J."/>
            <person name="Wen J."/>
            <person name="Xie X."/>
            <person name="Zody M.C."/>
            <person name="Baldwin J."/>
            <person name="Bloom T."/>
            <person name="Chin C.W."/>
            <person name="Heiman D."/>
            <person name="Nicol R."/>
            <person name="Nusbaum C."/>
            <person name="Young S."/>
            <person name="Wilkinson J."/>
            <person name="Worley K.C."/>
            <person name="Kovar C.L."/>
            <person name="Muzny D.M."/>
            <person name="Gibbs R.A."/>
            <person name="Cree A."/>
            <person name="Dihn H.H."/>
            <person name="Fowler G."/>
            <person name="Jhangiani S."/>
            <person name="Joshi V."/>
            <person name="Lee S."/>
            <person name="Lewis L.R."/>
            <person name="Nazareth L.V."/>
            <person name="Okwuonu G."/>
            <person name="Santibanez J."/>
            <person name="Warren W.C."/>
            <person name="Mardis E.R."/>
            <person name="Weinstock G.M."/>
            <person name="Wilson R.K."/>
            <person name="Delehaunty K."/>
            <person name="Dooling D."/>
            <person name="Fronik C."/>
            <person name="Fulton L."/>
            <person name="Fulton B."/>
            <person name="Graves T."/>
            <person name="Minx P."/>
            <person name="Sodergren E."/>
            <person name="Birney E."/>
            <person name="Margulies E.H."/>
            <person name="Herrero J."/>
            <person name="Green E.D."/>
            <person name="Haussler D."/>
            <person name="Siepel A."/>
            <person name="Goldman N."/>
            <person name="Pollard K.S."/>
            <person name="Pedersen J.S."/>
            <person name="Lander E.S."/>
            <person name="Kellis M."/>
        </authorList>
    </citation>
    <scope>NUCLEOTIDE SEQUENCE [LARGE SCALE GENOMIC DNA]</scope>
</reference>
<dbReference type="EMBL" id="AAPE02068295">
    <property type="status" value="NOT_ANNOTATED_CDS"/>
    <property type="molecule type" value="Genomic_DNA"/>
</dbReference>
<dbReference type="InterPro" id="IPR003961">
    <property type="entry name" value="FN3_dom"/>
</dbReference>
<keyword evidence="5" id="KW-1185">Reference proteome</keyword>
<evidence type="ECO:0000259" key="3">
    <source>
        <dbReference type="PROSITE" id="PS50853"/>
    </source>
</evidence>
<organism evidence="4 5">
    <name type="scientific">Myotis lucifugus</name>
    <name type="common">Little brown bat</name>
    <dbReference type="NCBI Taxonomy" id="59463"/>
    <lineage>
        <taxon>Eukaryota</taxon>
        <taxon>Metazoa</taxon>
        <taxon>Chordata</taxon>
        <taxon>Craniata</taxon>
        <taxon>Vertebrata</taxon>
        <taxon>Euteleostomi</taxon>
        <taxon>Mammalia</taxon>
        <taxon>Eutheria</taxon>
        <taxon>Laurasiatheria</taxon>
        <taxon>Chiroptera</taxon>
        <taxon>Yangochiroptera</taxon>
        <taxon>Vespertilionidae</taxon>
        <taxon>Myotis</taxon>
    </lineage>
</organism>
<feature type="region of interest" description="Disordered" evidence="2">
    <location>
        <begin position="452"/>
        <end position="477"/>
    </location>
</feature>
<dbReference type="InterPro" id="IPR050991">
    <property type="entry name" value="ECM_Regulatory_Proteins"/>
</dbReference>
<feature type="domain" description="Fibronectin type-III" evidence="3">
    <location>
        <begin position="203"/>
        <end position="291"/>
    </location>
</feature>
<keyword evidence="1" id="KW-0677">Repeat</keyword>
<dbReference type="Pfam" id="PF00041">
    <property type="entry name" value="fn3"/>
    <property type="match status" value="6"/>
</dbReference>
<dbReference type="FunFam" id="2.60.40.10:FF:000024">
    <property type="entry name" value="Tenascin-X"/>
    <property type="match status" value="5"/>
</dbReference>
<dbReference type="SUPFAM" id="SSF49265">
    <property type="entry name" value="Fibronectin type III"/>
    <property type="match status" value="6"/>
</dbReference>
<feature type="domain" description="Fibronectin type-III" evidence="3">
    <location>
        <begin position="381"/>
        <end position="472"/>
    </location>
</feature>